<proteinExistence type="predicted"/>
<dbReference type="AlphaFoldDB" id="A0AAV0EA69"/>
<evidence type="ECO:0000313" key="1">
    <source>
        <dbReference type="EMBL" id="CAH9120740.1"/>
    </source>
</evidence>
<comment type="caution">
    <text evidence="1">The sequence shown here is derived from an EMBL/GenBank/DDBJ whole genome shotgun (WGS) entry which is preliminary data.</text>
</comment>
<name>A0AAV0EA69_9ASTE</name>
<keyword evidence="2" id="KW-1185">Reference proteome</keyword>
<gene>
    <name evidence="1" type="ORF">CEPIT_LOCUS23180</name>
</gene>
<sequence length="75" mass="8757">MKMERRRPRSHRCLELPPPGCCHGPENYRADHPLAFPAWRIDLRLGELLPTHRHRGKVLPKEETYGKKSAVWSCS</sequence>
<protein>
    <submittedName>
        <fullName evidence="1">Uncharacterized protein</fullName>
    </submittedName>
</protein>
<reference evidence="1" key="1">
    <citation type="submission" date="2022-07" db="EMBL/GenBank/DDBJ databases">
        <authorList>
            <person name="Macas J."/>
            <person name="Novak P."/>
            <person name="Neumann P."/>
        </authorList>
    </citation>
    <scope>NUCLEOTIDE SEQUENCE</scope>
</reference>
<dbReference type="Proteomes" id="UP001152523">
    <property type="component" value="Unassembled WGS sequence"/>
</dbReference>
<organism evidence="1 2">
    <name type="scientific">Cuscuta epithymum</name>
    <dbReference type="NCBI Taxonomy" id="186058"/>
    <lineage>
        <taxon>Eukaryota</taxon>
        <taxon>Viridiplantae</taxon>
        <taxon>Streptophyta</taxon>
        <taxon>Embryophyta</taxon>
        <taxon>Tracheophyta</taxon>
        <taxon>Spermatophyta</taxon>
        <taxon>Magnoliopsida</taxon>
        <taxon>eudicotyledons</taxon>
        <taxon>Gunneridae</taxon>
        <taxon>Pentapetalae</taxon>
        <taxon>asterids</taxon>
        <taxon>lamiids</taxon>
        <taxon>Solanales</taxon>
        <taxon>Convolvulaceae</taxon>
        <taxon>Cuscuteae</taxon>
        <taxon>Cuscuta</taxon>
        <taxon>Cuscuta subgen. Cuscuta</taxon>
    </lineage>
</organism>
<evidence type="ECO:0000313" key="2">
    <source>
        <dbReference type="Proteomes" id="UP001152523"/>
    </source>
</evidence>
<accession>A0AAV0EA69</accession>
<dbReference type="EMBL" id="CAMAPF010000915">
    <property type="protein sequence ID" value="CAH9120740.1"/>
    <property type="molecule type" value="Genomic_DNA"/>
</dbReference>